<name>A0ABD2XVY0_9GENT</name>
<feature type="domain" description="SHSP" evidence="5">
    <location>
        <begin position="83"/>
        <end position="189"/>
    </location>
</feature>
<comment type="caution">
    <text evidence="6">The sequence shown here is derived from an EMBL/GenBank/DDBJ whole genome shotgun (WGS) entry which is preliminary data.</text>
</comment>
<dbReference type="PANTHER" id="PTHR46991:SF11">
    <property type="entry name" value="SMALL HEAT SHOCK PROTEIN HSPF"/>
    <property type="match status" value="1"/>
</dbReference>
<dbReference type="PROSITE" id="PS01031">
    <property type="entry name" value="SHSP"/>
    <property type="match status" value="1"/>
</dbReference>
<dbReference type="PANTHER" id="PTHR46991">
    <property type="entry name" value="23.5 KDA HEAT SHOCK PROTEIN, MITOCHONDRIAL"/>
    <property type="match status" value="1"/>
</dbReference>
<dbReference type="EMBL" id="JBJUIK010000016">
    <property type="protein sequence ID" value="KAL3499566.1"/>
    <property type="molecule type" value="Genomic_DNA"/>
</dbReference>
<evidence type="ECO:0000313" key="7">
    <source>
        <dbReference type="Proteomes" id="UP001630127"/>
    </source>
</evidence>
<dbReference type="Proteomes" id="UP001630127">
    <property type="component" value="Unassembled WGS sequence"/>
</dbReference>
<evidence type="ECO:0000256" key="3">
    <source>
        <dbReference type="PROSITE-ProRule" id="PRU00285"/>
    </source>
</evidence>
<protein>
    <recommendedName>
        <fullName evidence="5">SHSP domain-containing protein</fullName>
    </recommendedName>
</protein>
<evidence type="ECO:0000256" key="2">
    <source>
        <dbReference type="ARBA" id="ARBA00023016"/>
    </source>
</evidence>
<proteinExistence type="inferred from homology"/>
<sequence>MASRRTLLSSASIFKNHLPKKLPDPTASLCSSGPQLLPFFTPSKRLISSIPFTNFTNSTPFLSSHDSEPDVPKRCIFPYENPFLKAGSRTILEVQADEEARRLRVDMPGVAKEGLKIWFENGDLKVEGHGTDEINNMEARKYSFTLEISDHELLNKEEAKAEMKDGVLKLVVPKLKFEERKDVVLVNIA</sequence>
<keyword evidence="1" id="KW-0809">Transit peptide</keyword>
<keyword evidence="7" id="KW-1185">Reference proteome</keyword>
<reference evidence="6 7" key="1">
    <citation type="submission" date="2024-11" db="EMBL/GenBank/DDBJ databases">
        <title>A near-complete genome assembly of Cinchona calisaya.</title>
        <authorList>
            <person name="Lian D.C."/>
            <person name="Zhao X.W."/>
            <person name="Wei L."/>
        </authorList>
    </citation>
    <scope>NUCLEOTIDE SEQUENCE [LARGE SCALE GENOMIC DNA]</scope>
    <source>
        <tissue evidence="6">Nenye</tissue>
    </source>
</reference>
<keyword evidence="2" id="KW-0346">Stress response</keyword>
<dbReference type="InterPro" id="IPR002068">
    <property type="entry name" value="A-crystallin/Hsp20_dom"/>
</dbReference>
<dbReference type="InterPro" id="IPR008978">
    <property type="entry name" value="HSP20-like_chaperone"/>
</dbReference>
<dbReference type="SUPFAM" id="SSF49764">
    <property type="entry name" value="HSP20-like chaperones"/>
    <property type="match status" value="1"/>
</dbReference>
<evidence type="ECO:0000256" key="1">
    <source>
        <dbReference type="ARBA" id="ARBA00022946"/>
    </source>
</evidence>
<organism evidence="6 7">
    <name type="scientific">Cinchona calisaya</name>
    <dbReference type="NCBI Taxonomy" id="153742"/>
    <lineage>
        <taxon>Eukaryota</taxon>
        <taxon>Viridiplantae</taxon>
        <taxon>Streptophyta</taxon>
        <taxon>Embryophyta</taxon>
        <taxon>Tracheophyta</taxon>
        <taxon>Spermatophyta</taxon>
        <taxon>Magnoliopsida</taxon>
        <taxon>eudicotyledons</taxon>
        <taxon>Gunneridae</taxon>
        <taxon>Pentapetalae</taxon>
        <taxon>asterids</taxon>
        <taxon>lamiids</taxon>
        <taxon>Gentianales</taxon>
        <taxon>Rubiaceae</taxon>
        <taxon>Cinchonoideae</taxon>
        <taxon>Cinchoneae</taxon>
        <taxon>Cinchona</taxon>
    </lineage>
</organism>
<dbReference type="InterPro" id="IPR044656">
    <property type="entry name" value="HSP14.7/HSP23.5/HSP23.6-like"/>
</dbReference>
<dbReference type="Gene3D" id="2.60.40.790">
    <property type="match status" value="1"/>
</dbReference>
<dbReference type="CDD" id="cd00298">
    <property type="entry name" value="ACD_sHsps_p23-like"/>
    <property type="match status" value="1"/>
</dbReference>
<evidence type="ECO:0000313" key="6">
    <source>
        <dbReference type="EMBL" id="KAL3499566.1"/>
    </source>
</evidence>
<gene>
    <name evidence="6" type="ORF">ACH5RR_038659</name>
</gene>
<evidence type="ECO:0000259" key="5">
    <source>
        <dbReference type="PROSITE" id="PS01031"/>
    </source>
</evidence>
<evidence type="ECO:0000256" key="4">
    <source>
        <dbReference type="RuleBase" id="RU003616"/>
    </source>
</evidence>
<accession>A0ABD2XVY0</accession>
<dbReference type="Pfam" id="PF00011">
    <property type="entry name" value="HSP20"/>
    <property type="match status" value="1"/>
</dbReference>
<dbReference type="AlphaFoldDB" id="A0ABD2XVY0"/>
<comment type="similarity">
    <text evidence="3 4">Belongs to the small heat shock protein (HSP20) family.</text>
</comment>